<feature type="domain" description="NR LBD" evidence="13">
    <location>
        <begin position="301"/>
        <end position="519"/>
    </location>
</feature>
<feature type="compositionally biased region" description="Basic and acidic residues" evidence="11">
    <location>
        <begin position="256"/>
        <end position="265"/>
    </location>
</feature>
<organism evidence="14 15">
    <name type="scientific">Arctia plantaginis</name>
    <name type="common">Wood tiger moth</name>
    <name type="synonym">Phalaena plantaginis</name>
    <dbReference type="NCBI Taxonomy" id="874455"/>
    <lineage>
        <taxon>Eukaryota</taxon>
        <taxon>Metazoa</taxon>
        <taxon>Ecdysozoa</taxon>
        <taxon>Arthropoda</taxon>
        <taxon>Hexapoda</taxon>
        <taxon>Insecta</taxon>
        <taxon>Pterygota</taxon>
        <taxon>Neoptera</taxon>
        <taxon>Endopterygota</taxon>
        <taxon>Lepidoptera</taxon>
        <taxon>Glossata</taxon>
        <taxon>Ditrysia</taxon>
        <taxon>Noctuoidea</taxon>
        <taxon>Erebidae</taxon>
        <taxon>Arctiinae</taxon>
        <taxon>Arctia</taxon>
    </lineage>
</organism>
<evidence type="ECO:0000256" key="4">
    <source>
        <dbReference type="ARBA" id="ARBA00022833"/>
    </source>
</evidence>
<dbReference type="SMART" id="SM00399">
    <property type="entry name" value="ZnF_C4"/>
    <property type="match status" value="1"/>
</dbReference>
<dbReference type="PRINTS" id="PR00398">
    <property type="entry name" value="STRDHORMONER"/>
</dbReference>
<evidence type="ECO:0000256" key="10">
    <source>
        <dbReference type="RuleBase" id="RU004334"/>
    </source>
</evidence>
<dbReference type="PANTHER" id="PTHR24083">
    <property type="entry name" value="NUCLEAR HORMONE RECEPTOR"/>
    <property type="match status" value="1"/>
</dbReference>
<sequence>MEASGGKPETLCRVCGDKASGKHYGVSSCDGCRGFFKRSIRRNLDYVCKENGRCVVDVTRRNQCQACRFAKCLRVNMKKDAVQHERAPRPSVAVQHQLALQKLGYNFTRQQPFIPTPTSLAFPSLHSYNGLVSALPESNVHNSFMDRSSFQDFSSPRVSETISTDVSQLNPLLGTHIGSLSSLNPFKIPLFSASLHYPVPHPGYIPTNILYPPLILTDPAPFVEKKTDSQVSDKLKEDEVSSSEEACKTDYQGGDNNKEELRNDRLNSPTYVGPIRNKNSERQYKTIDHKHSPYLDSHNERQKIILERPSNTSDEITQIATKLKKYCHNNWKLDEVNCDPAAKVLVASIKWLHGVGSFVHMNPTEQINLLHSNWKELFILTAAEYSFQFDEDQDVSTIPLKLPQPKKEYQKLSWLLRRLSQCKLDKSELDWLRSTLLFRLDPTGSESSPHIEMLQEQFLLLLQKHCSAKDCSRFGRVMMLLPSICCTANRDTLEHLLFPSSTLDDIRSILSHMLMYTSM</sequence>
<evidence type="ECO:0000256" key="7">
    <source>
        <dbReference type="ARBA" id="ARBA00023163"/>
    </source>
</evidence>
<evidence type="ECO:0000259" key="12">
    <source>
        <dbReference type="PROSITE" id="PS51030"/>
    </source>
</evidence>
<dbReference type="InterPro" id="IPR000536">
    <property type="entry name" value="Nucl_hrmn_rcpt_lig-bd"/>
</dbReference>
<dbReference type="GO" id="GO:0008270">
    <property type="term" value="F:zinc ion binding"/>
    <property type="evidence" value="ECO:0007669"/>
    <property type="project" value="UniProtKB-KW"/>
</dbReference>
<dbReference type="InterPro" id="IPR013088">
    <property type="entry name" value="Znf_NHR/GATA"/>
</dbReference>
<dbReference type="Pfam" id="PF00104">
    <property type="entry name" value="Hormone_recep"/>
    <property type="match status" value="1"/>
</dbReference>
<keyword evidence="2 10" id="KW-0479">Metal-binding</keyword>
<evidence type="ECO:0000313" key="15">
    <source>
        <dbReference type="Proteomes" id="UP000494106"/>
    </source>
</evidence>
<dbReference type="PRINTS" id="PR00047">
    <property type="entry name" value="STROIDFINGER"/>
</dbReference>
<feature type="domain" description="Nuclear receptor" evidence="12">
    <location>
        <begin position="9"/>
        <end position="84"/>
    </location>
</feature>
<dbReference type="CDD" id="cd07164">
    <property type="entry name" value="NR_DBD_PNR_like_1"/>
    <property type="match status" value="1"/>
</dbReference>
<accession>A0A8S0Z1D9</accession>
<dbReference type="InterPro" id="IPR035500">
    <property type="entry name" value="NHR-like_dom_sf"/>
</dbReference>
<protein>
    <submittedName>
        <fullName evidence="14">Uncharacterized protein</fullName>
    </submittedName>
</protein>
<keyword evidence="8 10" id="KW-0675">Receptor</keyword>
<evidence type="ECO:0000256" key="11">
    <source>
        <dbReference type="SAM" id="MobiDB-lite"/>
    </source>
</evidence>
<dbReference type="Gene3D" id="3.30.50.10">
    <property type="entry name" value="Erythroid Transcription Factor GATA-1, subunit A"/>
    <property type="match status" value="1"/>
</dbReference>
<comment type="similarity">
    <text evidence="10">Belongs to the nuclear hormone receptor family.</text>
</comment>
<proteinExistence type="inferred from homology"/>
<dbReference type="SMART" id="SM00430">
    <property type="entry name" value="HOLI"/>
    <property type="match status" value="1"/>
</dbReference>
<dbReference type="SUPFAM" id="SSF57716">
    <property type="entry name" value="Glucocorticoid receptor-like (DNA-binding domain)"/>
    <property type="match status" value="1"/>
</dbReference>
<feature type="region of interest" description="Disordered" evidence="11">
    <location>
        <begin position="227"/>
        <end position="275"/>
    </location>
</feature>
<evidence type="ECO:0000256" key="3">
    <source>
        <dbReference type="ARBA" id="ARBA00022771"/>
    </source>
</evidence>
<dbReference type="InterPro" id="IPR001723">
    <property type="entry name" value="Nuclear_hrmn_rcpt"/>
</dbReference>
<dbReference type="OrthoDB" id="5771769at2759"/>
<dbReference type="AlphaFoldDB" id="A0A8S0Z1D9"/>
<evidence type="ECO:0000256" key="1">
    <source>
        <dbReference type="ARBA" id="ARBA00004123"/>
    </source>
</evidence>
<keyword evidence="6 10" id="KW-0238">DNA-binding</keyword>
<feature type="compositionally biased region" description="Basic and acidic residues" evidence="11">
    <location>
        <begin position="227"/>
        <end position="239"/>
    </location>
</feature>
<dbReference type="GO" id="GO:0005634">
    <property type="term" value="C:nucleus"/>
    <property type="evidence" value="ECO:0007669"/>
    <property type="project" value="UniProtKB-SubCell"/>
</dbReference>
<name>A0A8S0Z1D9_ARCPL</name>
<evidence type="ECO:0000313" key="14">
    <source>
        <dbReference type="EMBL" id="CAB3225871.1"/>
    </source>
</evidence>
<keyword evidence="15" id="KW-1185">Reference proteome</keyword>
<comment type="subcellular location">
    <subcellularLocation>
        <location evidence="1 10">Nucleus</location>
    </subcellularLocation>
</comment>
<evidence type="ECO:0000256" key="9">
    <source>
        <dbReference type="ARBA" id="ARBA00023242"/>
    </source>
</evidence>
<evidence type="ECO:0000259" key="13">
    <source>
        <dbReference type="PROSITE" id="PS51843"/>
    </source>
</evidence>
<evidence type="ECO:0000256" key="2">
    <source>
        <dbReference type="ARBA" id="ARBA00022723"/>
    </source>
</evidence>
<keyword evidence="3 10" id="KW-0863">Zinc-finger</keyword>
<evidence type="ECO:0000256" key="8">
    <source>
        <dbReference type="ARBA" id="ARBA00023170"/>
    </source>
</evidence>
<evidence type="ECO:0000256" key="5">
    <source>
        <dbReference type="ARBA" id="ARBA00023015"/>
    </source>
</evidence>
<dbReference type="Pfam" id="PF00105">
    <property type="entry name" value="zf-C4"/>
    <property type="match status" value="1"/>
</dbReference>
<dbReference type="InterPro" id="IPR050274">
    <property type="entry name" value="Nuclear_hormone_rcpt_NR2"/>
</dbReference>
<dbReference type="Gene3D" id="1.10.565.10">
    <property type="entry name" value="Retinoid X Receptor"/>
    <property type="match status" value="1"/>
</dbReference>
<dbReference type="InterPro" id="IPR001628">
    <property type="entry name" value="Znf_hrmn_rcpt"/>
</dbReference>
<keyword evidence="4 10" id="KW-0862">Zinc</keyword>
<keyword evidence="5 10" id="KW-0805">Transcription regulation</keyword>
<dbReference type="PROSITE" id="PS00031">
    <property type="entry name" value="NUCLEAR_REC_DBD_1"/>
    <property type="match status" value="1"/>
</dbReference>
<dbReference type="PROSITE" id="PS51030">
    <property type="entry name" value="NUCLEAR_REC_DBD_2"/>
    <property type="match status" value="1"/>
</dbReference>
<dbReference type="FunFam" id="3.30.50.10:FF:000058">
    <property type="entry name" value="Nuclear Hormone Receptor family"/>
    <property type="match status" value="1"/>
</dbReference>
<keyword evidence="9 10" id="KW-0539">Nucleus</keyword>
<dbReference type="Proteomes" id="UP000494106">
    <property type="component" value="Unassembled WGS sequence"/>
</dbReference>
<dbReference type="SUPFAM" id="SSF48508">
    <property type="entry name" value="Nuclear receptor ligand-binding domain"/>
    <property type="match status" value="1"/>
</dbReference>
<dbReference type="GO" id="GO:0043565">
    <property type="term" value="F:sequence-specific DNA binding"/>
    <property type="evidence" value="ECO:0007669"/>
    <property type="project" value="InterPro"/>
</dbReference>
<dbReference type="PROSITE" id="PS51843">
    <property type="entry name" value="NR_LBD"/>
    <property type="match status" value="1"/>
</dbReference>
<reference evidence="14 15" key="1">
    <citation type="submission" date="2020-04" db="EMBL/GenBank/DDBJ databases">
        <authorList>
            <person name="Wallbank WR R."/>
            <person name="Pardo Diaz C."/>
            <person name="Kozak K."/>
            <person name="Martin S."/>
            <person name="Jiggins C."/>
            <person name="Moest M."/>
            <person name="Warren A I."/>
            <person name="Byers J.R.P. K."/>
            <person name="Montejo-Kovacevich G."/>
            <person name="Yen C E."/>
        </authorList>
    </citation>
    <scope>NUCLEOTIDE SEQUENCE [LARGE SCALE GENOMIC DNA]</scope>
</reference>
<comment type="caution">
    <text evidence="14">The sequence shown here is derived from an EMBL/GenBank/DDBJ whole genome shotgun (WGS) entry which is preliminary data.</text>
</comment>
<evidence type="ECO:0000256" key="6">
    <source>
        <dbReference type="ARBA" id="ARBA00023125"/>
    </source>
</evidence>
<gene>
    <name evidence="14" type="ORF">APLA_LOCUS2626</name>
</gene>
<dbReference type="EMBL" id="CADEBC010000208">
    <property type="protein sequence ID" value="CAB3225871.1"/>
    <property type="molecule type" value="Genomic_DNA"/>
</dbReference>
<keyword evidence="7 10" id="KW-0804">Transcription</keyword>
<dbReference type="GO" id="GO:0003700">
    <property type="term" value="F:DNA-binding transcription factor activity"/>
    <property type="evidence" value="ECO:0007669"/>
    <property type="project" value="InterPro"/>
</dbReference>